<dbReference type="GO" id="GO:0008541">
    <property type="term" value="C:proteasome regulatory particle, lid subcomplex"/>
    <property type="evidence" value="ECO:0007669"/>
    <property type="project" value="TreeGrafter"/>
</dbReference>
<dbReference type="Pfam" id="PF10075">
    <property type="entry name" value="CSN8_PSD8_EIF3K"/>
    <property type="match status" value="1"/>
</dbReference>
<evidence type="ECO:0000313" key="4">
    <source>
        <dbReference type="Proteomes" id="UP000799302"/>
    </source>
</evidence>
<proteinExistence type="predicted"/>
<reference evidence="3" key="1">
    <citation type="journal article" date="2020" name="Stud. Mycol.">
        <title>101 Dothideomycetes genomes: a test case for predicting lifestyles and emergence of pathogens.</title>
        <authorList>
            <person name="Haridas S."/>
            <person name="Albert R."/>
            <person name="Binder M."/>
            <person name="Bloem J."/>
            <person name="Labutti K."/>
            <person name="Salamov A."/>
            <person name="Andreopoulos B."/>
            <person name="Baker S."/>
            <person name="Barry K."/>
            <person name="Bills G."/>
            <person name="Bluhm B."/>
            <person name="Cannon C."/>
            <person name="Castanera R."/>
            <person name="Culley D."/>
            <person name="Daum C."/>
            <person name="Ezra D."/>
            <person name="Gonzalez J."/>
            <person name="Henrissat B."/>
            <person name="Kuo A."/>
            <person name="Liang C."/>
            <person name="Lipzen A."/>
            <person name="Lutzoni F."/>
            <person name="Magnuson J."/>
            <person name="Mondo S."/>
            <person name="Nolan M."/>
            <person name="Ohm R."/>
            <person name="Pangilinan J."/>
            <person name="Park H.-J."/>
            <person name="Ramirez L."/>
            <person name="Alfaro M."/>
            <person name="Sun H."/>
            <person name="Tritt A."/>
            <person name="Yoshinaga Y."/>
            <person name="Zwiers L.-H."/>
            <person name="Turgeon B."/>
            <person name="Goodwin S."/>
            <person name="Spatafora J."/>
            <person name="Crous P."/>
            <person name="Grigoriev I."/>
        </authorList>
    </citation>
    <scope>NUCLEOTIDE SEQUENCE</scope>
    <source>
        <strain evidence="3">CBS 115976</strain>
    </source>
</reference>
<dbReference type="InterPro" id="IPR006746">
    <property type="entry name" value="26S_Psome_Rpn12"/>
</dbReference>
<dbReference type="GO" id="GO:0043161">
    <property type="term" value="P:proteasome-mediated ubiquitin-dependent protein catabolic process"/>
    <property type="evidence" value="ECO:0007669"/>
    <property type="project" value="TreeGrafter"/>
</dbReference>
<keyword evidence="1" id="KW-0647">Proteasome</keyword>
<evidence type="ECO:0000259" key="2">
    <source>
        <dbReference type="Pfam" id="PF10075"/>
    </source>
</evidence>
<dbReference type="Proteomes" id="UP000799302">
    <property type="component" value="Unassembled WGS sequence"/>
</dbReference>
<keyword evidence="4" id="KW-1185">Reference proteome</keyword>
<gene>
    <name evidence="3" type="ORF">BT63DRAFT_406684</name>
</gene>
<name>A0A6A6TX09_9PEZI</name>
<dbReference type="PANTHER" id="PTHR12387">
    <property type="entry name" value="26S PROTEASOME NON-ATPASE REGULATORY SUBUNIT 8"/>
    <property type="match status" value="1"/>
</dbReference>
<accession>A0A6A6TX09</accession>
<dbReference type="PANTHER" id="PTHR12387:SF0">
    <property type="entry name" value="26S PROTEASOME NON-ATPASE REGULATORY SUBUNIT 8"/>
    <property type="match status" value="1"/>
</dbReference>
<dbReference type="EMBL" id="MU004242">
    <property type="protein sequence ID" value="KAF2664635.1"/>
    <property type="molecule type" value="Genomic_DNA"/>
</dbReference>
<protein>
    <recommendedName>
        <fullName evidence="2">CSN8/PSMD8/EIF3K domain-containing protein</fullName>
    </recommendedName>
</protein>
<organism evidence="3 4">
    <name type="scientific">Microthyrium microscopicum</name>
    <dbReference type="NCBI Taxonomy" id="703497"/>
    <lineage>
        <taxon>Eukaryota</taxon>
        <taxon>Fungi</taxon>
        <taxon>Dikarya</taxon>
        <taxon>Ascomycota</taxon>
        <taxon>Pezizomycotina</taxon>
        <taxon>Dothideomycetes</taxon>
        <taxon>Dothideomycetes incertae sedis</taxon>
        <taxon>Microthyriales</taxon>
        <taxon>Microthyriaceae</taxon>
        <taxon>Microthyrium</taxon>
    </lineage>
</organism>
<dbReference type="GO" id="GO:0005829">
    <property type="term" value="C:cytosol"/>
    <property type="evidence" value="ECO:0007669"/>
    <property type="project" value="TreeGrafter"/>
</dbReference>
<evidence type="ECO:0000256" key="1">
    <source>
        <dbReference type="ARBA" id="ARBA00022942"/>
    </source>
</evidence>
<feature type="domain" description="CSN8/PSMD8/EIF3K" evidence="2">
    <location>
        <begin position="103"/>
        <end position="241"/>
    </location>
</feature>
<dbReference type="OrthoDB" id="8775810at2759"/>
<dbReference type="Gene3D" id="1.25.40.990">
    <property type="match status" value="1"/>
</dbReference>
<dbReference type="AlphaFoldDB" id="A0A6A6TX09"/>
<evidence type="ECO:0000313" key="3">
    <source>
        <dbReference type="EMBL" id="KAF2664635.1"/>
    </source>
</evidence>
<dbReference type="InterPro" id="IPR033464">
    <property type="entry name" value="CSN8_PSD8_EIF3K"/>
</dbReference>
<dbReference type="GO" id="GO:0005634">
    <property type="term" value="C:nucleus"/>
    <property type="evidence" value="ECO:0007669"/>
    <property type="project" value="TreeGrafter"/>
</dbReference>
<sequence length="271" mass="30313">MPAQDELRSTLDQLHTHLQKQTYNQTTPLLSRAKLALLHLNALIPTPDTPRAHLLLARETLELGALLAIRQRAHDTFTRYFQQLQPFYALPESVLPAAGGHASKITGLYLLQLLSQSDYLSFHMLLETLESEGGGVRMGDKEVQYPVRLEQALMEGSYDRVWGETKGSGVPDDEFRMFSEVLIPSIRHEIASCSERAYASVPMANAKNLFFLDSEGAVAQFAKERGWSIQDGRIYFPNQEELTAGDKDIMSTSGTVIENTLGYARELETIV</sequence>